<proteinExistence type="predicted"/>
<name>A0A9J6EN79_RHIMP</name>
<keyword evidence="6" id="KW-1185">Reference proteome</keyword>
<comment type="caution">
    <text evidence="5">The sequence shown here is derived from an EMBL/GenBank/DDBJ whole genome shotgun (WGS) entry which is preliminary data.</text>
</comment>
<sequence>MSFNEDRGVARDGRKTTATRFVFTREEGERLVNLVMRHKAIIENKRTNALSKRAKDRAWEKLTREYNSQLGIRRVTVAQMRKLGDNEKSGWKKKQSEKKINCHATARVVTPQVEIIFFSCFVSTDKTFADYTAESLRALALTSVFS</sequence>
<comment type="subunit">
    <text evidence="1">Self-associates forming complexes of several hundred monomers.</text>
</comment>
<dbReference type="EMBL" id="JABSTU010000003">
    <property type="protein sequence ID" value="KAH8035850.1"/>
    <property type="molecule type" value="Genomic_DNA"/>
</dbReference>
<reference evidence="5" key="1">
    <citation type="journal article" date="2020" name="Cell">
        <title>Large-Scale Comparative Analyses of Tick Genomes Elucidate Their Genetic Diversity and Vector Capacities.</title>
        <authorList>
            <consortium name="Tick Genome and Microbiome Consortium (TIGMIC)"/>
            <person name="Jia N."/>
            <person name="Wang J."/>
            <person name="Shi W."/>
            <person name="Du L."/>
            <person name="Sun Y."/>
            <person name="Zhan W."/>
            <person name="Jiang J.F."/>
            <person name="Wang Q."/>
            <person name="Zhang B."/>
            <person name="Ji P."/>
            <person name="Bell-Sakyi L."/>
            <person name="Cui X.M."/>
            <person name="Yuan T.T."/>
            <person name="Jiang B.G."/>
            <person name="Yang W.F."/>
            <person name="Lam T.T."/>
            <person name="Chang Q.C."/>
            <person name="Ding S.J."/>
            <person name="Wang X.J."/>
            <person name="Zhu J.G."/>
            <person name="Ruan X.D."/>
            <person name="Zhao L."/>
            <person name="Wei J.T."/>
            <person name="Ye R.Z."/>
            <person name="Que T.C."/>
            <person name="Du C.H."/>
            <person name="Zhou Y.H."/>
            <person name="Cheng J.X."/>
            <person name="Dai P.F."/>
            <person name="Guo W.B."/>
            <person name="Han X.H."/>
            <person name="Huang E.J."/>
            <person name="Li L.F."/>
            <person name="Wei W."/>
            <person name="Gao Y.C."/>
            <person name="Liu J.Z."/>
            <person name="Shao H.Z."/>
            <person name="Wang X."/>
            <person name="Wang C.C."/>
            <person name="Yang T.C."/>
            <person name="Huo Q.B."/>
            <person name="Li W."/>
            <person name="Chen H.Y."/>
            <person name="Chen S.E."/>
            <person name="Zhou L.G."/>
            <person name="Ni X.B."/>
            <person name="Tian J.H."/>
            <person name="Sheng Y."/>
            <person name="Liu T."/>
            <person name="Pan Y.S."/>
            <person name="Xia L.Y."/>
            <person name="Li J."/>
            <person name="Zhao F."/>
            <person name="Cao W.C."/>
        </authorList>
    </citation>
    <scope>NUCLEOTIDE SEQUENCE</scope>
    <source>
        <strain evidence="5">Rmic-2018</strain>
    </source>
</reference>
<evidence type="ECO:0000259" key="4">
    <source>
        <dbReference type="Pfam" id="PF13873"/>
    </source>
</evidence>
<dbReference type="InterPro" id="IPR028002">
    <property type="entry name" value="Myb_DNA-bind_5"/>
</dbReference>
<organism evidence="5 6">
    <name type="scientific">Rhipicephalus microplus</name>
    <name type="common">Cattle tick</name>
    <name type="synonym">Boophilus microplus</name>
    <dbReference type="NCBI Taxonomy" id="6941"/>
    <lineage>
        <taxon>Eukaryota</taxon>
        <taxon>Metazoa</taxon>
        <taxon>Ecdysozoa</taxon>
        <taxon>Arthropoda</taxon>
        <taxon>Chelicerata</taxon>
        <taxon>Arachnida</taxon>
        <taxon>Acari</taxon>
        <taxon>Parasitiformes</taxon>
        <taxon>Ixodida</taxon>
        <taxon>Ixodoidea</taxon>
        <taxon>Ixodidae</taxon>
        <taxon>Rhipicephalinae</taxon>
        <taxon>Rhipicephalus</taxon>
        <taxon>Boophilus</taxon>
    </lineage>
</organism>
<evidence type="ECO:0000256" key="1">
    <source>
        <dbReference type="ARBA" id="ARBA00011764"/>
    </source>
</evidence>
<evidence type="ECO:0000256" key="3">
    <source>
        <dbReference type="ARBA" id="ARBA00025466"/>
    </source>
</evidence>
<dbReference type="VEuPathDB" id="VectorBase:LOC119161766"/>
<gene>
    <name evidence="5" type="ORF">HPB51_010602</name>
</gene>
<evidence type="ECO:0000313" key="5">
    <source>
        <dbReference type="EMBL" id="KAH8035850.1"/>
    </source>
</evidence>
<evidence type="ECO:0000313" key="6">
    <source>
        <dbReference type="Proteomes" id="UP000821866"/>
    </source>
</evidence>
<reference evidence="5" key="2">
    <citation type="submission" date="2021-09" db="EMBL/GenBank/DDBJ databases">
        <authorList>
            <person name="Jia N."/>
            <person name="Wang J."/>
            <person name="Shi W."/>
            <person name="Du L."/>
            <person name="Sun Y."/>
            <person name="Zhan W."/>
            <person name="Jiang J."/>
            <person name="Wang Q."/>
            <person name="Zhang B."/>
            <person name="Ji P."/>
            <person name="Sakyi L.B."/>
            <person name="Cui X."/>
            <person name="Yuan T."/>
            <person name="Jiang B."/>
            <person name="Yang W."/>
            <person name="Lam T.T.-Y."/>
            <person name="Chang Q."/>
            <person name="Ding S."/>
            <person name="Wang X."/>
            <person name="Zhu J."/>
            <person name="Ruan X."/>
            <person name="Zhao L."/>
            <person name="Wei J."/>
            <person name="Que T."/>
            <person name="Du C."/>
            <person name="Cheng J."/>
            <person name="Dai P."/>
            <person name="Han X."/>
            <person name="Huang E."/>
            <person name="Gao Y."/>
            <person name="Liu J."/>
            <person name="Shao H."/>
            <person name="Ye R."/>
            <person name="Li L."/>
            <person name="Wei W."/>
            <person name="Wang X."/>
            <person name="Wang C."/>
            <person name="Huo Q."/>
            <person name="Li W."/>
            <person name="Guo W."/>
            <person name="Chen H."/>
            <person name="Chen S."/>
            <person name="Zhou L."/>
            <person name="Zhou L."/>
            <person name="Ni X."/>
            <person name="Tian J."/>
            <person name="Zhou Y."/>
            <person name="Sheng Y."/>
            <person name="Liu T."/>
            <person name="Pan Y."/>
            <person name="Xia L."/>
            <person name="Li J."/>
            <person name="Zhao F."/>
            <person name="Cao W."/>
        </authorList>
    </citation>
    <scope>NUCLEOTIDE SEQUENCE</scope>
    <source>
        <strain evidence="5">Rmic-2018</strain>
        <tissue evidence="5">Larvae</tissue>
    </source>
</reference>
<protein>
    <recommendedName>
        <fullName evidence="2">Regulatory protein zeste</fullName>
    </recommendedName>
</protein>
<dbReference type="Pfam" id="PF13873">
    <property type="entry name" value="Myb_DNA-bind_5"/>
    <property type="match status" value="1"/>
</dbReference>
<dbReference type="AlphaFoldDB" id="A0A9J6EN79"/>
<dbReference type="Proteomes" id="UP000821866">
    <property type="component" value="Chromosome 11"/>
</dbReference>
<comment type="function">
    <text evidence="3">Involved in transvection phenomena (= synapsis-dependent gene expression), where the synaptic pairing of chromosomes carrying genes with which zeste interacts influences the expression of these genes. Zeste binds to DNA and stimulates transcription from a nearby promoter.</text>
</comment>
<feature type="domain" description="Myb/SANT-like DNA-binding" evidence="4">
    <location>
        <begin position="23"/>
        <end position="93"/>
    </location>
</feature>
<accession>A0A9J6EN79</accession>
<evidence type="ECO:0000256" key="2">
    <source>
        <dbReference type="ARBA" id="ARBA00016807"/>
    </source>
</evidence>